<feature type="domain" description="MgtC/SapB/SrpB/YhiD N-terminal" evidence="8">
    <location>
        <begin position="28"/>
        <end position="155"/>
    </location>
</feature>
<accession>A0A1G5CMU9</accession>
<evidence type="ECO:0000256" key="5">
    <source>
        <dbReference type="ARBA" id="ARBA00022989"/>
    </source>
</evidence>
<evidence type="ECO:0000256" key="1">
    <source>
        <dbReference type="ARBA" id="ARBA00004651"/>
    </source>
</evidence>
<dbReference type="InterPro" id="IPR003416">
    <property type="entry name" value="MgtC/SapB/SrpB/YhiD_fam"/>
</dbReference>
<evidence type="ECO:0000256" key="6">
    <source>
        <dbReference type="ARBA" id="ARBA00023136"/>
    </source>
</evidence>
<comment type="caution">
    <text evidence="9">The sequence shown here is derived from an EMBL/GenBank/DDBJ whole genome shotgun (WGS) entry which is preliminary data.</text>
</comment>
<protein>
    <recommendedName>
        <fullName evidence="7">Protein MgtC</fullName>
    </recommendedName>
</protein>
<dbReference type="RefSeq" id="WP_424945106.1">
    <property type="nucleotide sequence ID" value="NZ_CP015031.1"/>
</dbReference>
<keyword evidence="7" id="KW-0997">Cell inner membrane</keyword>
<dbReference type="InterPro" id="IPR049177">
    <property type="entry name" value="MgtC_SapB_SrpB_YhiD_N"/>
</dbReference>
<evidence type="ECO:0000256" key="7">
    <source>
        <dbReference type="RuleBase" id="RU365041"/>
    </source>
</evidence>
<dbReference type="EMBL" id="FMUQ01000009">
    <property type="protein sequence ID" value="SCY03879.1"/>
    <property type="molecule type" value="Genomic_DNA"/>
</dbReference>
<comment type="subcellular location">
    <subcellularLocation>
        <location evidence="7">Cell inner membrane</location>
        <topology evidence="7">Multi-pass membrane protein</topology>
    </subcellularLocation>
    <subcellularLocation>
        <location evidence="1">Cell membrane</location>
        <topology evidence="1">Multi-pass membrane protein</topology>
    </subcellularLocation>
</comment>
<name>A0A1G5CMU9_9PAST</name>
<feature type="transmembrane region" description="Helical" evidence="7">
    <location>
        <begin position="20"/>
        <end position="39"/>
    </location>
</feature>
<dbReference type="PANTHER" id="PTHR33778">
    <property type="entry name" value="PROTEIN MGTC"/>
    <property type="match status" value="1"/>
</dbReference>
<reference evidence="9 10" key="1">
    <citation type="submission" date="2016-10" db="EMBL/GenBank/DDBJ databases">
        <authorList>
            <person name="Varghese N."/>
            <person name="Submissions S."/>
        </authorList>
    </citation>
    <scope>NUCLEOTIDE SEQUENCE [LARGE SCALE GENOMIC DNA]</scope>
    <source>
        <strain evidence="9 10">DSM 22022</strain>
    </source>
</reference>
<evidence type="ECO:0000256" key="2">
    <source>
        <dbReference type="ARBA" id="ARBA00009298"/>
    </source>
</evidence>
<evidence type="ECO:0000313" key="9">
    <source>
        <dbReference type="EMBL" id="SCY03879.1"/>
    </source>
</evidence>
<feature type="transmembrane region" description="Helical" evidence="7">
    <location>
        <begin position="112"/>
        <end position="133"/>
    </location>
</feature>
<keyword evidence="10" id="KW-1185">Reference proteome</keyword>
<keyword evidence="5 7" id="KW-1133">Transmembrane helix</keyword>
<organism evidence="9 10">
    <name type="scientific">Basfia succiniciproducens</name>
    <dbReference type="NCBI Taxonomy" id="653940"/>
    <lineage>
        <taxon>Bacteria</taxon>
        <taxon>Pseudomonadati</taxon>
        <taxon>Pseudomonadota</taxon>
        <taxon>Gammaproteobacteria</taxon>
        <taxon>Pasteurellales</taxon>
        <taxon>Pasteurellaceae</taxon>
        <taxon>Basfia</taxon>
    </lineage>
</organism>
<evidence type="ECO:0000259" key="8">
    <source>
        <dbReference type="Pfam" id="PF02308"/>
    </source>
</evidence>
<keyword evidence="3" id="KW-1003">Cell membrane</keyword>
<keyword evidence="6 7" id="KW-0472">Membrane</keyword>
<feature type="transmembrane region" description="Helical" evidence="7">
    <location>
        <begin position="48"/>
        <end position="68"/>
    </location>
</feature>
<dbReference type="Proteomes" id="UP000199588">
    <property type="component" value="Unassembled WGS sequence"/>
</dbReference>
<evidence type="ECO:0000256" key="4">
    <source>
        <dbReference type="ARBA" id="ARBA00022692"/>
    </source>
</evidence>
<proteinExistence type="inferred from homology"/>
<feature type="transmembrane region" description="Helical" evidence="7">
    <location>
        <begin position="88"/>
        <end position="105"/>
    </location>
</feature>
<comment type="similarity">
    <text evidence="2 7">Belongs to the MgtC/SapB family.</text>
</comment>
<dbReference type="PANTHER" id="PTHR33778:SF1">
    <property type="entry name" value="MAGNESIUM TRANSPORTER YHID-RELATED"/>
    <property type="match status" value="1"/>
</dbReference>
<gene>
    <name evidence="9" type="ORF">SAMN02910354_01246</name>
</gene>
<feature type="transmembrane region" description="Helical" evidence="7">
    <location>
        <begin position="139"/>
        <end position="157"/>
    </location>
</feature>
<keyword evidence="4 7" id="KW-0812">Transmembrane</keyword>
<dbReference type="Pfam" id="PF02308">
    <property type="entry name" value="MgtC"/>
    <property type="match status" value="1"/>
</dbReference>
<evidence type="ECO:0000256" key="3">
    <source>
        <dbReference type="ARBA" id="ARBA00022475"/>
    </source>
</evidence>
<evidence type="ECO:0000313" key="10">
    <source>
        <dbReference type="Proteomes" id="UP000199588"/>
    </source>
</evidence>
<sequence>MNNFFLNTQSFLQLFLQSAQFMILLKISIAMCLGAFIGLERELKHKPVGVKTCVIISITTCILTIVSIQSAEYYAEVSNNIRTDPMRLAAQVISGIGFLGAGVILRKNNDAISGLTTAAIIWAAAGIGIATGAGFFFDAIIATLMILVAIRLSPYVMKLAHHRRQEKDIEVSFTFHLASIQAIGNITELFMSHQCKIEDIAIKDLYNGEVNLTFQCDIEDHNMLRDVYLHSKALPDVLAVHLETA</sequence>
<dbReference type="PRINTS" id="PR01837">
    <property type="entry name" value="MGTCSAPBPROT"/>
</dbReference>